<protein>
    <submittedName>
        <fullName evidence="1">Uncharacterized protein</fullName>
    </submittedName>
</protein>
<dbReference type="AlphaFoldDB" id="A0A9P1C8X3"/>
<accession>A0A9P1C8X3</accession>
<feature type="non-terminal residue" evidence="1">
    <location>
        <position position="76"/>
    </location>
</feature>
<reference evidence="1" key="1">
    <citation type="submission" date="2022-10" db="EMBL/GenBank/DDBJ databases">
        <authorList>
            <person name="Chen Y."/>
            <person name="Dougan E. K."/>
            <person name="Chan C."/>
            <person name="Rhodes N."/>
            <person name="Thang M."/>
        </authorList>
    </citation>
    <scope>NUCLEOTIDE SEQUENCE</scope>
</reference>
<keyword evidence="3" id="KW-1185">Reference proteome</keyword>
<feature type="non-terminal residue" evidence="1">
    <location>
        <position position="1"/>
    </location>
</feature>
<evidence type="ECO:0000313" key="3">
    <source>
        <dbReference type="Proteomes" id="UP001152797"/>
    </source>
</evidence>
<reference evidence="2" key="2">
    <citation type="submission" date="2024-04" db="EMBL/GenBank/DDBJ databases">
        <authorList>
            <person name="Chen Y."/>
            <person name="Shah S."/>
            <person name="Dougan E. K."/>
            <person name="Thang M."/>
            <person name="Chan C."/>
        </authorList>
    </citation>
    <scope>NUCLEOTIDE SEQUENCE [LARGE SCALE GENOMIC DNA]</scope>
</reference>
<sequence>AAAPQPGVELQQLREEAAIRGPEWLLGAVAEMGRDHLREMSNAAGLPVRANSSSKWLPVSELREALLAYLAPEAEK</sequence>
<evidence type="ECO:0000313" key="2">
    <source>
        <dbReference type="EMBL" id="CAL1140615.1"/>
    </source>
</evidence>
<evidence type="ECO:0000313" key="1">
    <source>
        <dbReference type="EMBL" id="CAI3987240.1"/>
    </source>
</evidence>
<name>A0A9P1C8X3_9DINO</name>
<dbReference type="EMBL" id="CAMXCT030001147">
    <property type="protein sequence ID" value="CAL4774552.1"/>
    <property type="molecule type" value="Genomic_DNA"/>
</dbReference>
<dbReference type="EMBL" id="CAMXCT020001147">
    <property type="protein sequence ID" value="CAL1140615.1"/>
    <property type="molecule type" value="Genomic_DNA"/>
</dbReference>
<dbReference type="EMBL" id="CAMXCT010001147">
    <property type="protein sequence ID" value="CAI3987240.1"/>
    <property type="molecule type" value="Genomic_DNA"/>
</dbReference>
<proteinExistence type="predicted"/>
<gene>
    <name evidence="1" type="ORF">C1SCF055_LOCUS14531</name>
</gene>
<organism evidence="1">
    <name type="scientific">Cladocopium goreaui</name>
    <dbReference type="NCBI Taxonomy" id="2562237"/>
    <lineage>
        <taxon>Eukaryota</taxon>
        <taxon>Sar</taxon>
        <taxon>Alveolata</taxon>
        <taxon>Dinophyceae</taxon>
        <taxon>Suessiales</taxon>
        <taxon>Symbiodiniaceae</taxon>
        <taxon>Cladocopium</taxon>
    </lineage>
</organism>
<dbReference type="Proteomes" id="UP001152797">
    <property type="component" value="Unassembled WGS sequence"/>
</dbReference>
<comment type="caution">
    <text evidence="1">The sequence shown here is derived from an EMBL/GenBank/DDBJ whole genome shotgun (WGS) entry which is preliminary data.</text>
</comment>